<organism evidence="2 3">
    <name type="scientific">Corynespora cassiicola Philippines</name>
    <dbReference type="NCBI Taxonomy" id="1448308"/>
    <lineage>
        <taxon>Eukaryota</taxon>
        <taxon>Fungi</taxon>
        <taxon>Dikarya</taxon>
        <taxon>Ascomycota</taxon>
        <taxon>Pezizomycotina</taxon>
        <taxon>Dothideomycetes</taxon>
        <taxon>Pleosporomycetidae</taxon>
        <taxon>Pleosporales</taxon>
        <taxon>Corynesporascaceae</taxon>
        <taxon>Corynespora</taxon>
    </lineage>
</organism>
<evidence type="ECO:0000313" key="2">
    <source>
        <dbReference type="EMBL" id="PSN61394.1"/>
    </source>
</evidence>
<feature type="region of interest" description="Disordered" evidence="1">
    <location>
        <begin position="1"/>
        <end position="146"/>
    </location>
</feature>
<reference evidence="2 3" key="1">
    <citation type="journal article" date="2018" name="Front. Microbiol.">
        <title>Genome-Wide Analysis of Corynespora cassiicola Leaf Fall Disease Putative Effectors.</title>
        <authorList>
            <person name="Lopez D."/>
            <person name="Ribeiro S."/>
            <person name="Label P."/>
            <person name="Fumanal B."/>
            <person name="Venisse J.S."/>
            <person name="Kohler A."/>
            <person name="de Oliveira R.R."/>
            <person name="Labutti K."/>
            <person name="Lipzen A."/>
            <person name="Lail K."/>
            <person name="Bauer D."/>
            <person name="Ohm R.A."/>
            <person name="Barry K.W."/>
            <person name="Spatafora J."/>
            <person name="Grigoriev I.V."/>
            <person name="Martin F.M."/>
            <person name="Pujade-Renaud V."/>
        </authorList>
    </citation>
    <scope>NUCLEOTIDE SEQUENCE [LARGE SCALE GENOMIC DNA]</scope>
    <source>
        <strain evidence="2 3">Philippines</strain>
    </source>
</reference>
<dbReference type="EMBL" id="KZ678144">
    <property type="protein sequence ID" value="PSN61394.1"/>
    <property type="molecule type" value="Genomic_DNA"/>
</dbReference>
<evidence type="ECO:0000313" key="3">
    <source>
        <dbReference type="Proteomes" id="UP000240883"/>
    </source>
</evidence>
<evidence type="ECO:0000256" key="1">
    <source>
        <dbReference type="SAM" id="MobiDB-lite"/>
    </source>
</evidence>
<feature type="compositionally biased region" description="Basic and acidic residues" evidence="1">
    <location>
        <begin position="129"/>
        <end position="145"/>
    </location>
</feature>
<dbReference type="AlphaFoldDB" id="A0A2T2N7I8"/>
<keyword evidence="3" id="KW-1185">Reference proteome</keyword>
<sequence>MTEQHITAHHHNTHMITSCVQQRQRQRQRQAKQQQQQEQSPPPAACRPLDPESDPAPAPDPKPAARQNKCGRSDHLAAAAAACHPIPIPSHPIPPRSRFIPCRPGQQLASSGRPAQPRPAQGRANSNKEQCEGKGKKNRANERMHVQRAGRQFWDTGYLLYDSQAGQARPGQAVN</sequence>
<dbReference type="Proteomes" id="UP000240883">
    <property type="component" value="Unassembled WGS sequence"/>
</dbReference>
<protein>
    <submittedName>
        <fullName evidence="2">Uncharacterized protein</fullName>
    </submittedName>
</protein>
<proteinExistence type="predicted"/>
<feature type="compositionally biased region" description="Pro residues" evidence="1">
    <location>
        <begin position="86"/>
        <end position="95"/>
    </location>
</feature>
<gene>
    <name evidence="2" type="ORF">BS50DRAFT_149916</name>
</gene>
<name>A0A2T2N7I8_CORCC</name>
<accession>A0A2T2N7I8</accession>
<feature type="compositionally biased region" description="Low complexity" evidence="1">
    <location>
        <begin position="76"/>
        <end position="85"/>
    </location>
</feature>